<evidence type="ECO:0008006" key="5">
    <source>
        <dbReference type="Google" id="ProtNLM"/>
    </source>
</evidence>
<feature type="chain" id="PRO_5046493016" description="Lipoprotein with Yx(FWY)xxD motif" evidence="2">
    <location>
        <begin position="25"/>
        <end position="187"/>
    </location>
</feature>
<dbReference type="PROSITE" id="PS51257">
    <property type="entry name" value="PROKAR_LIPOPROTEIN"/>
    <property type="match status" value="1"/>
</dbReference>
<feature type="compositionally biased region" description="Low complexity" evidence="1">
    <location>
        <begin position="38"/>
        <end position="51"/>
    </location>
</feature>
<evidence type="ECO:0000256" key="2">
    <source>
        <dbReference type="SAM" id="SignalP"/>
    </source>
</evidence>
<dbReference type="Proteomes" id="UP001499841">
    <property type="component" value="Unassembled WGS sequence"/>
</dbReference>
<protein>
    <recommendedName>
        <fullName evidence="5">Lipoprotein with Yx(FWY)xxD motif</fullName>
    </recommendedName>
</protein>
<feature type="compositionally biased region" description="Low complexity" evidence="1">
    <location>
        <begin position="58"/>
        <end position="67"/>
    </location>
</feature>
<dbReference type="PANTHER" id="PTHR39335">
    <property type="entry name" value="BLL4220 PROTEIN"/>
    <property type="match status" value="1"/>
</dbReference>
<accession>A0ABP8ESV3</accession>
<comment type="caution">
    <text evidence="3">The sequence shown here is derived from an EMBL/GenBank/DDBJ whole genome shotgun (WGS) entry which is preliminary data.</text>
</comment>
<proteinExistence type="predicted"/>
<evidence type="ECO:0000313" key="3">
    <source>
        <dbReference type="EMBL" id="GAA4287040.1"/>
    </source>
</evidence>
<gene>
    <name evidence="3" type="ORF">GCM10022262_13990</name>
</gene>
<dbReference type="RefSeq" id="WP_345039218.1">
    <property type="nucleotide sequence ID" value="NZ_BAABBA010000005.1"/>
</dbReference>
<organism evidence="3 4">
    <name type="scientific">Georgenia daeguensis</name>
    <dbReference type="NCBI Taxonomy" id="908355"/>
    <lineage>
        <taxon>Bacteria</taxon>
        <taxon>Bacillati</taxon>
        <taxon>Actinomycetota</taxon>
        <taxon>Actinomycetes</taxon>
        <taxon>Micrococcales</taxon>
        <taxon>Bogoriellaceae</taxon>
        <taxon>Georgenia</taxon>
    </lineage>
</organism>
<feature type="signal peptide" evidence="2">
    <location>
        <begin position="1"/>
        <end position="24"/>
    </location>
</feature>
<keyword evidence="2" id="KW-0732">Signal</keyword>
<keyword evidence="4" id="KW-1185">Reference proteome</keyword>
<evidence type="ECO:0000313" key="4">
    <source>
        <dbReference type="Proteomes" id="UP001499841"/>
    </source>
</evidence>
<dbReference type="Pfam" id="PF03640">
    <property type="entry name" value="Lipoprotein_15"/>
    <property type="match status" value="2"/>
</dbReference>
<name>A0ABP8ESV3_9MICO</name>
<sequence>MSARAGLRAVTAVVLLGGVLAACSDDGGGGTAGGGDTATGDGTTGTSAPGGDMYGAPSTGTADATDGSADAATTLGLADTDLGEIVVDGEGMTLYMFTKDSPGTSACEGDCLVAWPPLEGEPTAGEGLDEALLGSIERSDGTVQATYNDWPLYYWQNDAAPGDTTGQNVNEVWFVLGADGEPITTAP</sequence>
<reference evidence="4" key="1">
    <citation type="journal article" date="2019" name="Int. J. Syst. Evol. Microbiol.">
        <title>The Global Catalogue of Microorganisms (GCM) 10K type strain sequencing project: providing services to taxonomists for standard genome sequencing and annotation.</title>
        <authorList>
            <consortium name="The Broad Institute Genomics Platform"/>
            <consortium name="The Broad Institute Genome Sequencing Center for Infectious Disease"/>
            <person name="Wu L."/>
            <person name="Ma J."/>
        </authorList>
    </citation>
    <scope>NUCLEOTIDE SEQUENCE [LARGE SCALE GENOMIC DNA]</scope>
    <source>
        <strain evidence="4">JCM 17459</strain>
    </source>
</reference>
<evidence type="ECO:0000256" key="1">
    <source>
        <dbReference type="SAM" id="MobiDB-lite"/>
    </source>
</evidence>
<feature type="region of interest" description="Disordered" evidence="1">
    <location>
        <begin position="30"/>
        <end position="67"/>
    </location>
</feature>
<dbReference type="InterPro" id="IPR005297">
    <property type="entry name" value="Lipoprotein_repeat"/>
</dbReference>
<dbReference type="EMBL" id="BAABBA010000005">
    <property type="protein sequence ID" value="GAA4287040.1"/>
    <property type="molecule type" value="Genomic_DNA"/>
</dbReference>
<dbReference type="PANTHER" id="PTHR39335:SF1">
    <property type="entry name" value="BLL4220 PROTEIN"/>
    <property type="match status" value="1"/>
</dbReference>